<keyword evidence="5" id="KW-0997">Cell inner membrane</keyword>
<dbReference type="InterPro" id="IPR001639">
    <property type="entry name" value="T2SS_protein-GspC"/>
</dbReference>
<evidence type="ECO:0000256" key="7">
    <source>
        <dbReference type="ARBA" id="ARBA00022927"/>
    </source>
</evidence>
<organism evidence="12 13">
    <name type="scientific">Veronia pacifica</name>
    <dbReference type="NCBI Taxonomy" id="1080227"/>
    <lineage>
        <taxon>Bacteria</taxon>
        <taxon>Pseudomonadati</taxon>
        <taxon>Pseudomonadota</taxon>
        <taxon>Gammaproteobacteria</taxon>
        <taxon>Vibrionales</taxon>
        <taxon>Vibrionaceae</taxon>
        <taxon>Veronia</taxon>
    </lineage>
</organism>
<evidence type="ECO:0000313" key="12">
    <source>
        <dbReference type="EMBL" id="ODA33481.1"/>
    </source>
</evidence>
<dbReference type="Proteomes" id="UP000094936">
    <property type="component" value="Unassembled WGS sequence"/>
</dbReference>
<evidence type="ECO:0000256" key="9">
    <source>
        <dbReference type="ARBA" id="ARBA00023136"/>
    </source>
</evidence>
<evidence type="ECO:0000256" key="8">
    <source>
        <dbReference type="ARBA" id="ARBA00022989"/>
    </source>
</evidence>
<feature type="region of interest" description="Disordered" evidence="10">
    <location>
        <begin position="160"/>
        <end position="185"/>
    </location>
</feature>
<evidence type="ECO:0000256" key="10">
    <source>
        <dbReference type="SAM" id="MobiDB-lite"/>
    </source>
</evidence>
<dbReference type="GO" id="GO:0015627">
    <property type="term" value="C:type II protein secretion system complex"/>
    <property type="evidence" value="ECO:0007669"/>
    <property type="project" value="InterPro"/>
</dbReference>
<dbReference type="NCBIfam" id="TIGR01713">
    <property type="entry name" value="typeII_sec_gspC"/>
    <property type="match status" value="1"/>
</dbReference>
<keyword evidence="7" id="KW-0653">Protein transport</keyword>
<keyword evidence="6" id="KW-0812">Transmembrane</keyword>
<gene>
    <name evidence="12" type="ORF">A8L45_10440</name>
</gene>
<reference evidence="12 13" key="1">
    <citation type="submission" date="2016-05" db="EMBL/GenBank/DDBJ databases">
        <title>Genomic Taxonomy of the Vibrionaceae.</title>
        <authorList>
            <person name="Gomez-Gil B."/>
            <person name="Enciso-Ibarra J."/>
        </authorList>
    </citation>
    <scope>NUCLEOTIDE SEQUENCE [LARGE SCALE GENOMIC DNA]</scope>
    <source>
        <strain evidence="12 13">CAIM 1920</strain>
    </source>
</reference>
<comment type="subcellular location">
    <subcellularLocation>
        <location evidence="1">Cell inner membrane</location>
    </subcellularLocation>
</comment>
<protein>
    <submittedName>
        <fullName evidence="12">Type II secretion system protein GspC</fullName>
    </submittedName>
</protein>
<dbReference type="Pfam" id="PF11356">
    <property type="entry name" value="T2SSC"/>
    <property type="match status" value="1"/>
</dbReference>
<dbReference type="InterPro" id="IPR036034">
    <property type="entry name" value="PDZ_sf"/>
</dbReference>
<dbReference type="Gene3D" id="2.30.30.830">
    <property type="match status" value="1"/>
</dbReference>
<dbReference type="AlphaFoldDB" id="A0A1C3EJQ8"/>
<dbReference type="EMBL" id="LYBM01000016">
    <property type="protein sequence ID" value="ODA33481.1"/>
    <property type="molecule type" value="Genomic_DNA"/>
</dbReference>
<evidence type="ECO:0000256" key="1">
    <source>
        <dbReference type="ARBA" id="ARBA00004533"/>
    </source>
</evidence>
<evidence type="ECO:0000256" key="5">
    <source>
        <dbReference type="ARBA" id="ARBA00022519"/>
    </source>
</evidence>
<comment type="caution">
    <text evidence="12">The sequence shown here is derived from an EMBL/GenBank/DDBJ whole genome shotgun (WGS) entry which is preliminary data.</text>
</comment>
<dbReference type="Gene3D" id="2.30.42.10">
    <property type="match status" value="1"/>
</dbReference>
<evidence type="ECO:0000256" key="3">
    <source>
        <dbReference type="ARBA" id="ARBA00022448"/>
    </source>
</evidence>
<evidence type="ECO:0000256" key="2">
    <source>
        <dbReference type="ARBA" id="ARBA00007986"/>
    </source>
</evidence>
<feature type="compositionally biased region" description="Low complexity" evidence="10">
    <location>
        <begin position="165"/>
        <end position="179"/>
    </location>
</feature>
<sequence length="286" mass="30730">MKRLASFVTVILMVVFAWILGRLVWQAWQPEQTTFVAPVAAQVAAKSTGKEASYQLSSLVNQNFFGRYTGNTKSKPVVAPIKDAPKTRLNLTLVGVVATSDESQGLAVIANRGQQSTYGIGEVIQGTRASLARVLPDRVFIRNNGRDEVLILAGVDENSAGKNASTTSRPVKSSSKRPSPNANNTVDVSSIKKEILSNPQALLKYITLSQATDSSGLLGYRVGPGSDKRFFDASGLQNGDIAVELNGADLRNPSELGQIWQNLADAAEVSLTVMRNGQQHVVYISL</sequence>
<dbReference type="InterPro" id="IPR024961">
    <property type="entry name" value="T2SS_GspC_N"/>
</dbReference>
<keyword evidence="4" id="KW-1003">Cell membrane</keyword>
<keyword evidence="9" id="KW-0472">Membrane</keyword>
<dbReference type="GO" id="GO:0005886">
    <property type="term" value="C:plasma membrane"/>
    <property type="evidence" value="ECO:0007669"/>
    <property type="project" value="UniProtKB-SubCell"/>
</dbReference>
<evidence type="ECO:0000256" key="4">
    <source>
        <dbReference type="ARBA" id="ARBA00022475"/>
    </source>
</evidence>
<evidence type="ECO:0000256" key="6">
    <source>
        <dbReference type="ARBA" id="ARBA00022692"/>
    </source>
</evidence>
<keyword evidence="3" id="KW-0813">Transport</keyword>
<keyword evidence="8" id="KW-1133">Transmembrane helix</keyword>
<evidence type="ECO:0000313" key="13">
    <source>
        <dbReference type="Proteomes" id="UP000094936"/>
    </source>
</evidence>
<keyword evidence="13" id="KW-1185">Reference proteome</keyword>
<proteinExistence type="inferred from homology"/>
<dbReference type="GO" id="GO:0015628">
    <property type="term" value="P:protein secretion by the type II secretion system"/>
    <property type="evidence" value="ECO:0007669"/>
    <property type="project" value="InterPro"/>
</dbReference>
<dbReference type="SUPFAM" id="SSF50156">
    <property type="entry name" value="PDZ domain-like"/>
    <property type="match status" value="1"/>
</dbReference>
<comment type="similarity">
    <text evidence="2">Belongs to the GSP C family.</text>
</comment>
<name>A0A1C3EJQ8_9GAMM</name>
<accession>A0A1C3EJQ8</accession>
<evidence type="ECO:0000259" key="11">
    <source>
        <dbReference type="Pfam" id="PF11356"/>
    </source>
</evidence>
<dbReference type="STRING" id="1080227.A8L45_10440"/>
<feature type="domain" description="Type II secretion system protein GspC N-terminal" evidence="11">
    <location>
        <begin position="11"/>
        <end position="152"/>
    </location>
</feature>